<proteinExistence type="predicted"/>
<reference evidence="2 3" key="1">
    <citation type="submission" date="2019-10" db="EMBL/GenBank/DDBJ databases">
        <title>Georgenia wutianyii sp. nov. and Georgenia yuyongxinii sp. nov. isolated from plateau pika (Ochotona curzoniae) in the Qinghai-Tibet plateau of China.</title>
        <authorList>
            <person name="Tian Z."/>
        </authorList>
    </citation>
    <scope>NUCLEOTIDE SEQUENCE [LARGE SCALE GENOMIC DNA]</scope>
    <source>
        <strain evidence="2 3">DSM 21501</strain>
    </source>
</reference>
<sequence length="77" mass="8874">MVEWISVSDSTRVVAVAYDAENETICVRFPNDVEWCYEACPPHVWEDFMAPGVSKGKFIHDVLNHQTHHRYEQPPAS</sequence>
<keyword evidence="3" id="KW-1185">Reference proteome</keyword>
<dbReference type="AlphaFoldDB" id="A0A7J5UJE0"/>
<evidence type="ECO:0000313" key="3">
    <source>
        <dbReference type="Proteomes" id="UP000451860"/>
    </source>
</evidence>
<protein>
    <submittedName>
        <fullName evidence="2">KTSC domain-containing protein</fullName>
    </submittedName>
</protein>
<gene>
    <name evidence="2" type="ORF">GB883_18950</name>
</gene>
<dbReference type="RefSeq" id="WP_152202878.1">
    <property type="nucleotide sequence ID" value="NZ_WHJE01000159.1"/>
</dbReference>
<name>A0A7J5UJE0_9MICO</name>
<evidence type="ECO:0000259" key="1">
    <source>
        <dbReference type="Pfam" id="PF13619"/>
    </source>
</evidence>
<organism evidence="2 3">
    <name type="scientific">Georgenia thermotolerans</name>
    <dbReference type="NCBI Taxonomy" id="527326"/>
    <lineage>
        <taxon>Bacteria</taxon>
        <taxon>Bacillati</taxon>
        <taxon>Actinomycetota</taxon>
        <taxon>Actinomycetes</taxon>
        <taxon>Micrococcales</taxon>
        <taxon>Bogoriellaceae</taxon>
        <taxon>Georgenia</taxon>
    </lineage>
</organism>
<dbReference type="OrthoDB" id="5119576at2"/>
<dbReference type="Proteomes" id="UP000451860">
    <property type="component" value="Unassembled WGS sequence"/>
</dbReference>
<feature type="domain" description="KTSC" evidence="1">
    <location>
        <begin position="10"/>
        <end position="62"/>
    </location>
</feature>
<accession>A0A7J5UJE0</accession>
<dbReference type="Pfam" id="PF13619">
    <property type="entry name" value="KTSC"/>
    <property type="match status" value="1"/>
</dbReference>
<dbReference type="EMBL" id="WHJE01000159">
    <property type="protein sequence ID" value="KAE8762515.1"/>
    <property type="molecule type" value="Genomic_DNA"/>
</dbReference>
<comment type="caution">
    <text evidence="2">The sequence shown here is derived from an EMBL/GenBank/DDBJ whole genome shotgun (WGS) entry which is preliminary data.</text>
</comment>
<evidence type="ECO:0000313" key="2">
    <source>
        <dbReference type="EMBL" id="KAE8762515.1"/>
    </source>
</evidence>
<dbReference type="InterPro" id="IPR025309">
    <property type="entry name" value="KTSC_dom"/>
</dbReference>